<proteinExistence type="predicted"/>
<dbReference type="InterPro" id="IPR036179">
    <property type="entry name" value="Ig-like_dom_sf"/>
</dbReference>
<evidence type="ECO:0000313" key="1">
    <source>
        <dbReference type="EMBL" id="CAF4594138.1"/>
    </source>
</evidence>
<dbReference type="InterPro" id="IPR013783">
    <property type="entry name" value="Ig-like_fold"/>
</dbReference>
<comment type="caution">
    <text evidence="3">The sequence shown here is derived from an EMBL/GenBank/DDBJ whole genome shotgun (WGS) entry which is preliminary data.</text>
</comment>
<name>A0A8S3CTP6_9BILA</name>
<dbReference type="Gene3D" id="2.60.40.10">
    <property type="entry name" value="Immunoglobulins"/>
    <property type="match status" value="1"/>
</dbReference>
<dbReference type="Proteomes" id="UP000676336">
    <property type="component" value="Unassembled WGS sequence"/>
</dbReference>
<feature type="non-terminal residue" evidence="3">
    <location>
        <position position="64"/>
    </location>
</feature>
<protein>
    <recommendedName>
        <fullName evidence="5">Immunoglobulin I-set domain-containing protein</fullName>
    </recommendedName>
</protein>
<evidence type="ECO:0000313" key="3">
    <source>
        <dbReference type="EMBL" id="CAF4948681.1"/>
    </source>
</evidence>
<dbReference type="EMBL" id="CAJOBJ010102476">
    <property type="protein sequence ID" value="CAF4594138.1"/>
    <property type="molecule type" value="Genomic_DNA"/>
</dbReference>
<reference evidence="3" key="1">
    <citation type="submission" date="2021-02" db="EMBL/GenBank/DDBJ databases">
        <authorList>
            <person name="Nowell W R."/>
        </authorList>
    </citation>
    <scope>NUCLEOTIDE SEQUENCE</scope>
</reference>
<gene>
    <name evidence="2" type="ORF">BYL167_LOCUS40481</name>
    <name evidence="1" type="ORF">GIL414_LOCUS38628</name>
    <name evidence="3" type="ORF">SMN809_LOCUS54000</name>
</gene>
<dbReference type="Proteomes" id="UP000681720">
    <property type="component" value="Unassembled WGS sequence"/>
</dbReference>
<dbReference type="Proteomes" id="UP000681967">
    <property type="component" value="Unassembled WGS sequence"/>
</dbReference>
<evidence type="ECO:0008006" key="5">
    <source>
        <dbReference type="Google" id="ProtNLM"/>
    </source>
</evidence>
<organism evidence="3 4">
    <name type="scientific">Rotaria magnacalcarata</name>
    <dbReference type="NCBI Taxonomy" id="392030"/>
    <lineage>
        <taxon>Eukaryota</taxon>
        <taxon>Metazoa</taxon>
        <taxon>Spiralia</taxon>
        <taxon>Gnathifera</taxon>
        <taxon>Rotifera</taxon>
        <taxon>Eurotatoria</taxon>
        <taxon>Bdelloidea</taxon>
        <taxon>Philodinida</taxon>
        <taxon>Philodinidae</taxon>
        <taxon>Rotaria</taxon>
    </lineage>
</organism>
<dbReference type="AlphaFoldDB" id="A0A8S3CTP6"/>
<accession>A0A8S3CTP6</accession>
<dbReference type="SUPFAM" id="SSF48726">
    <property type="entry name" value="Immunoglobulin"/>
    <property type="match status" value="1"/>
</dbReference>
<evidence type="ECO:0000313" key="4">
    <source>
        <dbReference type="Proteomes" id="UP000676336"/>
    </source>
</evidence>
<dbReference type="EMBL" id="CAJOBH010100300">
    <property type="protein sequence ID" value="CAF4609497.1"/>
    <property type="molecule type" value="Genomic_DNA"/>
</dbReference>
<dbReference type="EMBL" id="CAJOBI010187190">
    <property type="protein sequence ID" value="CAF4948681.1"/>
    <property type="molecule type" value="Genomic_DNA"/>
</dbReference>
<feature type="non-terminal residue" evidence="3">
    <location>
        <position position="1"/>
    </location>
</feature>
<evidence type="ECO:0000313" key="2">
    <source>
        <dbReference type="EMBL" id="CAF4609497.1"/>
    </source>
</evidence>
<sequence length="64" mass="6895">HRISLEVFQLVKKDSGAYKVTAKNAKGDGTANIQLNIEGVGFKLPDGLAPSFLNKPIIKQDAKT</sequence>